<dbReference type="Pfam" id="PF05717">
    <property type="entry name" value="TnpB_IS66"/>
    <property type="match status" value="1"/>
</dbReference>
<accession>A0AAQ1AMP3</accession>
<sequence>MLSLQRWWLVTAPTDLRCGIDLLLLAAQTAMHRTPAEGEAYVFANRAATRIKLLCCDRPGAVCLTVRGRGLASAVYPADGRLPRRCNSGMLTAWIDALPLPSTTRRRCVRRCWRCSPSAMRHWLRMVR</sequence>
<reference evidence="1" key="1">
    <citation type="submission" date="2023-06" db="EMBL/GenBank/DDBJ databases">
        <title>Genome sequences of Xanthomonas arboricola from Serbia and Montenegro.</title>
        <authorList>
            <person name="Ilicic R."/>
            <person name="Jelusic A."/>
            <person name="Harrison J."/>
            <person name="Greer S."/>
            <person name="Grant M."/>
            <person name="Vicente J."/>
            <person name="Popovic Milovanovic T."/>
            <person name="Studholme D.J."/>
        </authorList>
    </citation>
    <scope>NUCLEOTIDE SEQUENCE</scope>
    <source>
        <strain evidence="1">Xp320</strain>
    </source>
</reference>
<gene>
    <name evidence="1" type="primary">tnpB</name>
    <name evidence="1" type="ORF">QSH54_21625</name>
</gene>
<dbReference type="AlphaFoldDB" id="A0AAQ1AMP3"/>
<comment type="caution">
    <text evidence="1">The sequence shown here is derived from an EMBL/GenBank/DDBJ whole genome shotgun (WGS) entry which is preliminary data.</text>
</comment>
<dbReference type="PANTHER" id="PTHR36455">
    <property type="match status" value="1"/>
</dbReference>
<proteinExistence type="predicted"/>
<name>A0AAQ1AMP3_9XANT</name>
<dbReference type="PANTHER" id="PTHR36455:SF1">
    <property type="entry name" value="BLR8292 PROTEIN"/>
    <property type="match status" value="1"/>
</dbReference>
<organism evidence="1">
    <name type="scientific">Xanthomonas arboricola pv. pruni</name>
    <dbReference type="NCBI Taxonomy" id="69929"/>
    <lineage>
        <taxon>Bacteria</taxon>
        <taxon>Pseudomonadati</taxon>
        <taxon>Pseudomonadota</taxon>
        <taxon>Gammaproteobacteria</taxon>
        <taxon>Lysobacterales</taxon>
        <taxon>Lysobacteraceae</taxon>
        <taxon>Xanthomonas</taxon>
    </lineage>
</organism>
<dbReference type="NCBIfam" id="NF033819">
    <property type="entry name" value="IS66_TnpB"/>
    <property type="match status" value="1"/>
</dbReference>
<dbReference type="RefSeq" id="WP_081327661.1">
    <property type="nucleotide sequence ID" value="NZ_CP044334.1"/>
</dbReference>
<dbReference type="InterPro" id="IPR008878">
    <property type="entry name" value="Transposase_IS66_Orf2"/>
</dbReference>
<protein>
    <submittedName>
        <fullName evidence="1">IS66 family insertion sequence element accessory protein TnpB</fullName>
    </submittedName>
</protein>
<evidence type="ECO:0000313" key="1">
    <source>
        <dbReference type="EMBL" id="MDN0289157.1"/>
    </source>
</evidence>
<dbReference type="EMBL" id="JASVYU010000060">
    <property type="protein sequence ID" value="MDN0289157.1"/>
    <property type="molecule type" value="Genomic_DNA"/>
</dbReference>